<proteinExistence type="predicted"/>
<organism evidence="2">
    <name type="scientific">Naegleria gruberi</name>
    <name type="common">Amoeba</name>
    <dbReference type="NCBI Taxonomy" id="5762"/>
    <lineage>
        <taxon>Eukaryota</taxon>
        <taxon>Discoba</taxon>
        <taxon>Heterolobosea</taxon>
        <taxon>Tetramitia</taxon>
        <taxon>Eutetramitia</taxon>
        <taxon>Vahlkampfiidae</taxon>
        <taxon>Naegleria</taxon>
    </lineage>
</organism>
<evidence type="ECO:0000313" key="2">
    <source>
        <dbReference type="Proteomes" id="UP000006671"/>
    </source>
</evidence>
<evidence type="ECO:0000313" key="1">
    <source>
        <dbReference type="EMBL" id="EFC37389.1"/>
    </source>
</evidence>
<sequence>MNQDNWTEIIQFLEPIDVLASLLTINRTIYSLIEKCVVSFDNISDYCFNESLNIRILFSDRDDLKNELSDENIPLLGNCRYFVNLYLLKLAFKLENTNPEKMKISEFEKIIDEPQLKLLRFYRSVFSWSKKEEKNVEYLIKYTPIGEHSIGKSTFFNHVQFGHYENTSLWKSEAIKKEFTISNESSLVQVLFDLDPRYQTKETFIRGLIRHNMSFLLSFGINYECTFEKLGDWYHLIKQEKLETMGIMIGLHPHRQITNYELKKINPREVVRKAFHEFGKLLVVEVDMDNKKHVFVPFWFFQLQFTYFKDLKDITHRVLLNETPKTASSLPTNCFI</sequence>
<protein>
    <submittedName>
        <fullName evidence="1">Predicted protein</fullName>
    </submittedName>
</protein>
<dbReference type="Proteomes" id="UP000006671">
    <property type="component" value="Unassembled WGS sequence"/>
</dbReference>
<name>D2W0S8_NAEGR</name>
<accession>D2W0S8</accession>
<dbReference type="GeneID" id="8857286"/>
<dbReference type="EMBL" id="GG738919">
    <property type="protein sequence ID" value="EFC37389.1"/>
    <property type="molecule type" value="Genomic_DNA"/>
</dbReference>
<keyword evidence="2" id="KW-1185">Reference proteome</keyword>
<dbReference type="InterPro" id="IPR027417">
    <property type="entry name" value="P-loop_NTPase"/>
</dbReference>
<dbReference type="KEGG" id="ngr:NAEGRDRAFT_74966"/>
<dbReference type="Gene3D" id="3.40.50.300">
    <property type="entry name" value="P-loop containing nucleotide triphosphate hydrolases"/>
    <property type="match status" value="1"/>
</dbReference>
<reference evidence="1 2" key="1">
    <citation type="journal article" date="2010" name="Cell">
        <title>The genome of Naegleria gruberi illuminates early eukaryotic versatility.</title>
        <authorList>
            <person name="Fritz-Laylin L.K."/>
            <person name="Prochnik S.E."/>
            <person name="Ginger M.L."/>
            <person name="Dacks J.B."/>
            <person name="Carpenter M.L."/>
            <person name="Field M.C."/>
            <person name="Kuo A."/>
            <person name="Paredez A."/>
            <person name="Chapman J."/>
            <person name="Pham J."/>
            <person name="Shu S."/>
            <person name="Neupane R."/>
            <person name="Cipriano M."/>
            <person name="Mancuso J."/>
            <person name="Tu H."/>
            <person name="Salamov A."/>
            <person name="Lindquist E."/>
            <person name="Shapiro H."/>
            <person name="Lucas S."/>
            <person name="Grigoriev I.V."/>
            <person name="Cande W.Z."/>
            <person name="Fulton C."/>
            <person name="Rokhsar D.S."/>
            <person name="Dawson S.C."/>
        </authorList>
    </citation>
    <scope>NUCLEOTIDE SEQUENCE [LARGE SCALE GENOMIC DNA]</scope>
    <source>
        <strain evidence="1 2">NEG-M</strain>
    </source>
</reference>
<dbReference type="VEuPathDB" id="AmoebaDB:NAEGRDRAFT_74966"/>
<dbReference type="RefSeq" id="XP_002670133.1">
    <property type="nucleotide sequence ID" value="XM_002670087.1"/>
</dbReference>
<gene>
    <name evidence="1" type="ORF">NAEGRDRAFT_74966</name>
</gene>
<dbReference type="InParanoid" id="D2W0S8"/>
<dbReference type="AlphaFoldDB" id="D2W0S8"/>